<name>A0A409Y9A3_9AGAR</name>
<gene>
    <name evidence="2" type="ORF">CVT24_005218</name>
</gene>
<dbReference type="InParanoid" id="A0A409Y9A3"/>
<evidence type="ECO:0000256" key="1">
    <source>
        <dbReference type="SAM" id="MobiDB-lite"/>
    </source>
</evidence>
<sequence>MAIQLAHVYNREKGASDSHMQSLEWTWGLIKGSLNLDTRRNIFFVGESMYAMYRKYQWSLVPEEKVVRRFFYKFDSRPRNRYDFPKLKSGTFKYTFLPIDGMEDVCINRQSDDNTVTVHEYPFTGIPILTSHIHPVFVMLHLSTALICATDDRYNAIVKQYPWLYRMRELRTAWFAGPPSEADQEPTYMPPHHTYSTTVQDIPDDDSLHTPPRRIPTLVPQLSDEEFIRQMDAERLNFSSTRALPRVEVSRYQKSSRKRQPCETDQDTRPNKRRRLLTATDLQQSDEHHQLETNEWRKGRISNWVNGYPAESTLASTKAEPPLLRRSTRVKRRPKRLY</sequence>
<protein>
    <recommendedName>
        <fullName evidence="4">HNH nuclease domain-containing protein</fullName>
    </recommendedName>
</protein>
<feature type="compositionally biased region" description="Basic residues" evidence="1">
    <location>
        <begin position="326"/>
        <end position="338"/>
    </location>
</feature>
<dbReference type="STRING" id="181874.A0A409Y9A3"/>
<dbReference type="OrthoDB" id="3133596at2759"/>
<comment type="caution">
    <text evidence="2">The sequence shown here is derived from an EMBL/GenBank/DDBJ whole genome shotgun (WGS) entry which is preliminary data.</text>
</comment>
<dbReference type="Proteomes" id="UP000284842">
    <property type="component" value="Unassembled WGS sequence"/>
</dbReference>
<feature type="region of interest" description="Disordered" evidence="1">
    <location>
        <begin position="248"/>
        <end position="274"/>
    </location>
</feature>
<accession>A0A409Y9A3</accession>
<proteinExistence type="predicted"/>
<evidence type="ECO:0000313" key="3">
    <source>
        <dbReference type="Proteomes" id="UP000284842"/>
    </source>
</evidence>
<feature type="region of interest" description="Disordered" evidence="1">
    <location>
        <begin position="181"/>
        <end position="216"/>
    </location>
</feature>
<reference evidence="2 3" key="1">
    <citation type="journal article" date="2018" name="Evol. Lett.">
        <title>Horizontal gene cluster transfer increased hallucinogenic mushroom diversity.</title>
        <authorList>
            <person name="Reynolds H.T."/>
            <person name="Vijayakumar V."/>
            <person name="Gluck-Thaler E."/>
            <person name="Korotkin H.B."/>
            <person name="Matheny P.B."/>
            <person name="Slot J.C."/>
        </authorList>
    </citation>
    <scope>NUCLEOTIDE SEQUENCE [LARGE SCALE GENOMIC DNA]</scope>
    <source>
        <strain evidence="2 3">2629</strain>
    </source>
</reference>
<keyword evidence="3" id="KW-1185">Reference proteome</keyword>
<evidence type="ECO:0008006" key="4">
    <source>
        <dbReference type="Google" id="ProtNLM"/>
    </source>
</evidence>
<feature type="compositionally biased region" description="Basic and acidic residues" evidence="1">
    <location>
        <begin position="260"/>
        <end position="270"/>
    </location>
</feature>
<feature type="region of interest" description="Disordered" evidence="1">
    <location>
        <begin position="316"/>
        <end position="338"/>
    </location>
</feature>
<dbReference type="EMBL" id="NHTK01001350">
    <property type="protein sequence ID" value="PPQ99640.1"/>
    <property type="molecule type" value="Genomic_DNA"/>
</dbReference>
<evidence type="ECO:0000313" key="2">
    <source>
        <dbReference type="EMBL" id="PPQ99640.1"/>
    </source>
</evidence>
<organism evidence="2 3">
    <name type="scientific">Panaeolus cyanescens</name>
    <dbReference type="NCBI Taxonomy" id="181874"/>
    <lineage>
        <taxon>Eukaryota</taxon>
        <taxon>Fungi</taxon>
        <taxon>Dikarya</taxon>
        <taxon>Basidiomycota</taxon>
        <taxon>Agaricomycotina</taxon>
        <taxon>Agaricomycetes</taxon>
        <taxon>Agaricomycetidae</taxon>
        <taxon>Agaricales</taxon>
        <taxon>Agaricineae</taxon>
        <taxon>Galeropsidaceae</taxon>
        <taxon>Panaeolus</taxon>
    </lineage>
</organism>
<dbReference type="AlphaFoldDB" id="A0A409Y9A3"/>